<reference evidence="7 8" key="1">
    <citation type="submission" date="2018-10" db="EMBL/GenBank/DDBJ databases">
        <title>Thermophilic Lithotrophy and Phototrophy in an Intertidal, Iron-rich, Geothermal Spring.</title>
        <authorList>
            <person name="Ward L.M."/>
            <person name="Idei A."/>
            <person name="Nakagawa M."/>
            <person name="Ueno Y."/>
            <person name="Fischer W."/>
            <person name="Mcglynn S.E."/>
        </authorList>
    </citation>
    <scope>NUCLEOTIDE SEQUENCE [LARGE SCALE GENOMIC DNA]</scope>
    <source>
        <strain evidence="7">J137</strain>
    </source>
</reference>
<dbReference type="GO" id="GO:1990904">
    <property type="term" value="C:ribonucleoprotein complex"/>
    <property type="evidence" value="ECO:0007669"/>
    <property type="project" value="UniProtKB-KW"/>
</dbReference>
<comment type="caution">
    <text evidence="7">The sequence shown here is derived from an EMBL/GenBank/DDBJ whole genome shotgun (WGS) entry which is preliminary data.</text>
</comment>
<dbReference type="Gene3D" id="6.10.160.10">
    <property type="match status" value="1"/>
</dbReference>
<keyword evidence="5 6" id="KW-0699">rRNA-binding</keyword>
<dbReference type="Pfam" id="PF00453">
    <property type="entry name" value="Ribosomal_L20"/>
    <property type="match status" value="1"/>
</dbReference>
<name>A0A3M0Z115_9BACT</name>
<proteinExistence type="inferred from homology"/>
<accession>A0A3M0Z115</accession>
<comment type="similarity">
    <text evidence="1 5 6">Belongs to the bacterial ribosomal protein bL20 family.</text>
</comment>
<keyword evidence="2 5" id="KW-0689">Ribosomal protein</keyword>
<dbReference type="GO" id="GO:0003735">
    <property type="term" value="F:structural constituent of ribosome"/>
    <property type="evidence" value="ECO:0007669"/>
    <property type="project" value="InterPro"/>
</dbReference>
<dbReference type="CDD" id="cd07026">
    <property type="entry name" value="Ribosomal_L20"/>
    <property type="match status" value="1"/>
</dbReference>
<protein>
    <recommendedName>
        <fullName evidence="4 5">Large ribosomal subunit protein bL20</fullName>
    </recommendedName>
</protein>
<dbReference type="HAMAP" id="MF_00382">
    <property type="entry name" value="Ribosomal_bL20"/>
    <property type="match status" value="1"/>
</dbReference>
<evidence type="ECO:0000256" key="6">
    <source>
        <dbReference type="RuleBase" id="RU000560"/>
    </source>
</evidence>
<dbReference type="NCBIfam" id="TIGR01032">
    <property type="entry name" value="rplT_bact"/>
    <property type="match status" value="1"/>
</dbReference>
<evidence type="ECO:0000256" key="2">
    <source>
        <dbReference type="ARBA" id="ARBA00022980"/>
    </source>
</evidence>
<dbReference type="AlphaFoldDB" id="A0A3M0Z115"/>
<evidence type="ECO:0000313" key="7">
    <source>
        <dbReference type="EMBL" id="RMD77733.1"/>
    </source>
</evidence>
<evidence type="ECO:0000256" key="1">
    <source>
        <dbReference type="ARBA" id="ARBA00007698"/>
    </source>
</evidence>
<dbReference type="GO" id="GO:0019843">
    <property type="term" value="F:rRNA binding"/>
    <property type="evidence" value="ECO:0007669"/>
    <property type="project" value="UniProtKB-UniRule"/>
</dbReference>
<dbReference type="Proteomes" id="UP000269410">
    <property type="component" value="Unassembled WGS sequence"/>
</dbReference>
<dbReference type="SUPFAM" id="SSF74731">
    <property type="entry name" value="Ribosomal protein L20"/>
    <property type="match status" value="1"/>
</dbReference>
<dbReference type="PANTHER" id="PTHR10986">
    <property type="entry name" value="39S RIBOSOMAL PROTEIN L20"/>
    <property type="match status" value="1"/>
</dbReference>
<dbReference type="GO" id="GO:0006412">
    <property type="term" value="P:translation"/>
    <property type="evidence" value="ECO:0007669"/>
    <property type="project" value="InterPro"/>
</dbReference>
<sequence length="117" mass="13962">MRVKRGVTKRKRHKKILRLTKGYRMTYSKLYRRAKEAVLHAGHYSYNDRKSRPSQMRKEWIRVINSFLSKNNLMSYSKFINCVKKSGIILDRKVIATLVVNNEDFVKEIYRVATSSY</sequence>
<evidence type="ECO:0000313" key="8">
    <source>
        <dbReference type="Proteomes" id="UP000269410"/>
    </source>
</evidence>
<keyword evidence="5 6" id="KW-0694">RNA-binding</keyword>
<dbReference type="PRINTS" id="PR00062">
    <property type="entry name" value="RIBOSOMALL20"/>
</dbReference>
<evidence type="ECO:0000256" key="4">
    <source>
        <dbReference type="ARBA" id="ARBA00035172"/>
    </source>
</evidence>
<dbReference type="GO" id="GO:0005840">
    <property type="term" value="C:ribosome"/>
    <property type="evidence" value="ECO:0007669"/>
    <property type="project" value="UniProtKB-KW"/>
</dbReference>
<organism evidence="7 8">
    <name type="scientific">Candidatus Dojkabacteria bacterium</name>
    <dbReference type="NCBI Taxonomy" id="2099670"/>
    <lineage>
        <taxon>Bacteria</taxon>
        <taxon>Candidatus Dojkabacteria</taxon>
    </lineage>
</organism>
<dbReference type="EMBL" id="RFKV01000005">
    <property type="protein sequence ID" value="RMD77733.1"/>
    <property type="molecule type" value="Genomic_DNA"/>
</dbReference>
<gene>
    <name evidence="5 7" type="primary">rplT</name>
    <name evidence="7" type="ORF">D6810_00180</name>
</gene>
<keyword evidence="3 5" id="KW-0687">Ribonucleoprotein</keyword>
<dbReference type="InterPro" id="IPR005813">
    <property type="entry name" value="Ribosomal_bL20"/>
</dbReference>
<dbReference type="InterPro" id="IPR035566">
    <property type="entry name" value="Ribosomal_protein_bL20_C"/>
</dbReference>
<evidence type="ECO:0000256" key="5">
    <source>
        <dbReference type="HAMAP-Rule" id="MF_00382"/>
    </source>
</evidence>
<dbReference type="GO" id="GO:0000027">
    <property type="term" value="P:ribosomal large subunit assembly"/>
    <property type="evidence" value="ECO:0007669"/>
    <property type="project" value="UniProtKB-UniRule"/>
</dbReference>
<comment type="function">
    <text evidence="5 6">Binds directly to 23S ribosomal RNA and is necessary for the in vitro assembly process of the 50S ribosomal subunit. It is not involved in the protein synthesizing functions of that subunit.</text>
</comment>
<evidence type="ECO:0000256" key="3">
    <source>
        <dbReference type="ARBA" id="ARBA00023274"/>
    </source>
</evidence>
<dbReference type="Gene3D" id="1.10.1900.20">
    <property type="entry name" value="Ribosomal protein L20"/>
    <property type="match status" value="1"/>
</dbReference>